<dbReference type="Pfam" id="PF01494">
    <property type="entry name" value="FAD_binding_3"/>
    <property type="match status" value="1"/>
</dbReference>
<gene>
    <name evidence="2" type="ORF">H0A36_05035</name>
</gene>
<sequence>MKNQQHAFDVIVIGAGPSGAVVSSILNQQGLSVLVLEKAHFPRFSIGESLLPQAMTYLEAANLLQPVVEAGFQYKNGAVFRRASRCTQFDFREKFSSGWGTTYQVKRAAFDKVLADAAEQQGVQIKYGYTVTAVNFLAEAVEVCCVDEQGNAYRFYSQFLADASGFGRVLPRLLDLETPSCFPVRQSLFTHIKDNIVDENFDRNKILITIHPKYQDVWYWLIPFSDGTSSIGVVVPPALMDEDEDNTHQLQQFISEATELAELTANAEFINPAQKIVGYSANVSKLWGDRFVLLGNAAEFLDPVFSSGVTIALKSAHLAAGLIAKQVAGETVDWQTRYHQPLMKGIDTFRCFVESWYDGSLQNILFFRQKEQGVERMICSILAGYAWDEANPYVADCSRRLNVLKELCS</sequence>
<proteinExistence type="predicted"/>
<dbReference type="AlphaFoldDB" id="A0A853I807"/>
<feature type="domain" description="FAD-binding" evidence="1">
    <location>
        <begin position="9"/>
        <end position="333"/>
    </location>
</feature>
<organism evidence="2 3">
    <name type="scientific">Spartinivicinus marinus</name>
    <dbReference type="NCBI Taxonomy" id="2994442"/>
    <lineage>
        <taxon>Bacteria</taxon>
        <taxon>Pseudomonadati</taxon>
        <taxon>Pseudomonadota</taxon>
        <taxon>Gammaproteobacteria</taxon>
        <taxon>Oceanospirillales</taxon>
        <taxon>Zooshikellaceae</taxon>
        <taxon>Spartinivicinus</taxon>
    </lineage>
</organism>
<name>A0A853I807_9GAMM</name>
<evidence type="ECO:0000313" key="2">
    <source>
        <dbReference type="EMBL" id="NYZ65365.1"/>
    </source>
</evidence>
<accession>A0A853I807</accession>
<dbReference type="EMBL" id="JACCKB010000004">
    <property type="protein sequence ID" value="NYZ65365.1"/>
    <property type="molecule type" value="Genomic_DNA"/>
</dbReference>
<dbReference type="SUPFAM" id="SSF51905">
    <property type="entry name" value="FAD/NAD(P)-binding domain"/>
    <property type="match status" value="1"/>
</dbReference>
<dbReference type="PRINTS" id="PR00420">
    <property type="entry name" value="RNGMNOXGNASE"/>
</dbReference>
<comment type="caution">
    <text evidence="2">The sequence shown here is derived from an EMBL/GenBank/DDBJ whole genome shotgun (WGS) entry which is preliminary data.</text>
</comment>
<evidence type="ECO:0000313" key="3">
    <source>
        <dbReference type="Proteomes" id="UP000569732"/>
    </source>
</evidence>
<keyword evidence="3" id="KW-1185">Reference proteome</keyword>
<dbReference type="Gene3D" id="3.50.50.60">
    <property type="entry name" value="FAD/NAD(P)-binding domain"/>
    <property type="match status" value="1"/>
</dbReference>
<dbReference type="PANTHER" id="PTHR43747">
    <property type="entry name" value="FAD-BINDING PROTEIN"/>
    <property type="match status" value="1"/>
</dbReference>
<dbReference type="InterPro" id="IPR002938">
    <property type="entry name" value="FAD-bd"/>
</dbReference>
<evidence type="ECO:0000259" key="1">
    <source>
        <dbReference type="Pfam" id="PF01494"/>
    </source>
</evidence>
<dbReference type="Proteomes" id="UP000569732">
    <property type="component" value="Unassembled WGS sequence"/>
</dbReference>
<reference evidence="2 3" key="1">
    <citation type="submission" date="2020-07" db="EMBL/GenBank/DDBJ databases">
        <title>Endozoicomonas sp. nov., isolated from sediment.</title>
        <authorList>
            <person name="Gu T."/>
        </authorList>
    </citation>
    <scope>NUCLEOTIDE SEQUENCE [LARGE SCALE GENOMIC DNA]</scope>
    <source>
        <strain evidence="2 3">SM1973</strain>
    </source>
</reference>
<dbReference type="InterPro" id="IPR050816">
    <property type="entry name" value="Flavin-dep_Halogenase_NPB"/>
</dbReference>
<dbReference type="PANTHER" id="PTHR43747:SF1">
    <property type="entry name" value="SLR1998 PROTEIN"/>
    <property type="match status" value="1"/>
</dbReference>
<protein>
    <submittedName>
        <fullName evidence="2">NAD(P)/FAD-dependent oxidoreductase</fullName>
    </submittedName>
</protein>
<dbReference type="RefSeq" id="WP_180567395.1">
    <property type="nucleotide sequence ID" value="NZ_JACCKB010000004.1"/>
</dbReference>
<dbReference type="InterPro" id="IPR036188">
    <property type="entry name" value="FAD/NAD-bd_sf"/>
</dbReference>
<dbReference type="GO" id="GO:0071949">
    <property type="term" value="F:FAD binding"/>
    <property type="evidence" value="ECO:0007669"/>
    <property type="project" value="InterPro"/>
</dbReference>